<gene>
    <name evidence="2" type="ORF">C484_06966</name>
</gene>
<organism evidence="2 3">
    <name type="scientific">Natrialba taiwanensis DSM 12281</name>
    <dbReference type="NCBI Taxonomy" id="1230458"/>
    <lineage>
        <taxon>Archaea</taxon>
        <taxon>Methanobacteriati</taxon>
        <taxon>Methanobacteriota</taxon>
        <taxon>Stenosarchaea group</taxon>
        <taxon>Halobacteria</taxon>
        <taxon>Halobacteriales</taxon>
        <taxon>Natrialbaceae</taxon>
        <taxon>Natrialba</taxon>
    </lineage>
</organism>
<evidence type="ECO:0000313" key="3">
    <source>
        <dbReference type="Proteomes" id="UP000011648"/>
    </source>
</evidence>
<dbReference type="EMBL" id="AOIL01000019">
    <property type="protein sequence ID" value="ELY93606.1"/>
    <property type="molecule type" value="Genomic_DNA"/>
</dbReference>
<reference evidence="2 3" key="1">
    <citation type="journal article" date="2014" name="PLoS Genet.">
        <title>Phylogenetically driven sequencing of extremely halophilic archaea reveals strategies for static and dynamic osmo-response.</title>
        <authorList>
            <person name="Becker E.A."/>
            <person name="Seitzer P.M."/>
            <person name="Tritt A."/>
            <person name="Larsen D."/>
            <person name="Krusor M."/>
            <person name="Yao A.I."/>
            <person name="Wu D."/>
            <person name="Madern D."/>
            <person name="Eisen J.A."/>
            <person name="Darling A.E."/>
            <person name="Facciotti M.T."/>
        </authorList>
    </citation>
    <scope>NUCLEOTIDE SEQUENCE [LARGE SCALE GENOMIC DNA]</scope>
    <source>
        <strain evidence="2 3">DSM 12281</strain>
    </source>
</reference>
<dbReference type="AlphaFoldDB" id="M0A5J5"/>
<keyword evidence="1" id="KW-1133">Transmembrane helix</keyword>
<name>M0A5J5_9EURY</name>
<feature type="transmembrane region" description="Helical" evidence="1">
    <location>
        <begin position="65"/>
        <end position="86"/>
    </location>
</feature>
<comment type="caution">
    <text evidence="2">The sequence shown here is derived from an EMBL/GenBank/DDBJ whole genome shotgun (WGS) entry which is preliminary data.</text>
</comment>
<feature type="transmembrane region" description="Helical" evidence="1">
    <location>
        <begin position="26"/>
        <end position="45"/>
    </location>
</feature>
<dbReference type="Proteomes" id="UP000011648">
    <property type="component" value="Unassembled WGS sequence"/>
</dbReference>
<protein>
    <submittedName>
        <fullName evidence="2">Uncharacterized protein</fullName>
    </submittedName>
</protein>
<dbReference type="PATRIC" id="fig|1230458.4.peg.1412"/>
<dbReference type="OrthoDB" id="202783at2157"/>
<accession>M0A5J5</accession>
<sequence length="120" mass="12963">MRKAISAALGIGLAIGGTLYVMFDSNLFLIAAVVALYTGWGYFAVRYRRVLIREFPQFDRSRDRLGYAIGLFGLSIGPIAFSQQFTAGDLSIQLFVGYIGVVGFLHTASAAAVEGESESQ</sequence>
<keyword evidence="3" id="KW-1185">Reference proteome</keyword>
<dbReference type="STRING" id="1230458.C484_06966"/>
<dbReference type="RefSeq" id="WP_006825206.1">
    <property type="nucleotide sequence ID" value="NZ_AOIL01000019.1"/>
</dbReference>
<evidence type="ECO:0000256" key="1">
    <source>
        <dbReference type="SAM" id="Phobius"/>
    </source>
</evidence>
<feature type="transmembrane region" description="Helical" evidence="1">
    <location>
        <begin position="92"/>
        <end position="113"/>
    </location>
</feature>
<keyword evidence="1" id="KW-0812">Transmembrane</keyword>
<proteinExistence type="predicted"/>
<evidence type="ECO:0000313" key="2">
    <source>
        <dbReference type="EMBL" id="ELY93606.1"/>
    </source>
</evidence>
<keyword evidence="1" id="KW-0472">Membrane</keyword>